<dbReference type="Pfam" id="PF02519">
    <property type="entry name" value="Auxin_inducible"/>
    <property type="match status" value="1"/>
</dbReference>
<dbReference type="PANTHER" id="PTHR31374:SF119">
    <property type="entry name" value="SAUR-LIKE AUXIN-RESPONSIVE PROTEIN FAMILY"/>
    <property type="match status" value="1"/>
</dbReference>
<gene>
    <name evidence="2" type="ORF">GIB67_019506</name>
</gene>
<keyword evidence="3" id="KW-1185">Reference proteome</keyword>
<comment type="similarity">
    <text evidence="1">Belongs to the ARG7 family.</text>
</comment>
<organism evidence="2 3">
    <name type="scientific">Kingdonia uniflora</name>
    <dbReference type="NCBI Taxonomy" id="39325"/>
    <lineage>
        <taxon>Eukaryota</taxon>
        <taxon>Viridiplantae</taxon>
        <taxon>Streptophyta</taxon>
        <taxon>Embryophyta</taxon>
        <taxon>Tracheophyta</taxon>
        <taxon>Spermatophyta</taxon>
        <taxon>Magnoliopsida</taxon>
        <taxon>Ranunculales</taxon>
        <taxon>Circaeasteraceae</taxon>
        <taxon>Kingdonia</taxon>
    </lineage>
</organism>
<evidence type="ECO:0000313" key="2">
    <source>
        <dbReference type="EMBL" id="KAF6160566.1"/>
    </source>
</evidence>
<reference evidence="2 3" key="1">
    <citation type="journal article" date="2020" name="IScience">
        <title>Genome Sequencing of the Endangered Kingdonia uniflora (Circaeasteraceae, Ranunculales) Reveals Potential Mechanisms of Evolutionary Specialization.</title>
        <authorList>
            <person name="Sun Y."/>
            <person name="Deng T."/>
            <person name="Zhang A."/>
            <person name="Moore M.J."/>
            <person name="Landis J.B."/>
            <person name="Lin N."/>
            <person name="Zhang H."/>
            <person name="Zhang X."/>
            <person name="Huang J."/>
            <person name="Zhang X."/>
            <person name="Sun H."/>
            <person name="Wang H."/>
        </authorList>
    </citation>
    <scope>NUCLEOTIDE SEQUENCE [LARGE SCALE GENOMIC DNA]</scope>
    <source>
        <strain evidence="2">TB1705</strain>
        <tissue evidence="2">Leaf</tissue>
    </source>
</reference>
<sequence>MGHIVRLQQLLRRWRHKAASKTCVSPCKVPSDVPLGHVALTVGASRRRFVVRATYLNHPLFKNLLNQAEEEFGFANQAGPLAIPCDEYIFEEMVRFLARSESIRFNNLEEFQRHFSRSLGVDFLHESRPFLYGVEKSSYKNDLLVKYLSLPSYSDF</sequence>
<comment type="caution">
    <text evidence="2">The sequence shown here is derived from an EMBL/GenBank/DDBJ whole genome shotgun (WGS) entry which is preliminary data.</text>
</comment>
<name>A0A7J7N0A5_9MAGN</name>
<proteinExistence type="inferred from homology"/>
<protein>
    <submittedName>
        <fullName evidence="2">Uncharacterized protein</fullName>
    </submittedName>
</protein>
<dbReference type="OrthoDB" id="1624361at2759"/>
<evidence type="ECO:0000256" key="1">
    <source>
        <dbReference type="ARBA" id="ARBA00006974"/>
    </source>
</evidence>
<dbReference type="GO" id="GO:0009733">
    <property type="term" value="P:response to auxin"/>
    <property type="evidence" value="ECO:0007669"/>
    <property type="project" value="InterPro"/>
</dbReference>
<dbReference type="EMBL" id="JACGCM010001161">
    <property type="protein sequence ID" value="KAF6160566.1"/>
    <property type="molecule type" value="Genomic_DNA"/>
</dbReference>
<dbReference type="PANTHER" id="PTHR31374">
    <property type="entry name" value="AUXIN-INDUCED PROTEIN-LIKE-RELATED"/>
    <property type="match status" value="1"/>
</dbReference>
<accession>A0A7J7N0A5</accession>
<evidence type="ECO:0000313" key="3">
    <source>
        <dbReference type="Proteomes" id="UP000541444"/>
    </source>
</evidence>
<dbReference type="InterPro" id="IPR003676">
    <property type="entry name" value="SAUR_fam"/>
</dbReference>
<dbReference type="Proteomes" id="UP000541444">
    <property type="component" value="Unassembled WGS sequence"/>
</dbReference>
<dbReference type="AlphaFoldDB" id="A0A7J7N0A5"/>